<reference evidence="2 3" key="1">
    <citation type="submission" date="2015-09" db="EMBL/GenBank/DDBJ databases">
        <title>Bacillus cereus food isolates.</title>
        <authorList>
            <person name="Boekhorst J."/>
        </authorList>
    </citation>
    <scope>NUCLEOTIDE SEQUENCE [LARGE SCALE GENOMIC DNA]</scope>
    <source>
        <strain evidence="2 3">B4088</strain>
    </source>
</reference>
<keyword evidence="1" id="KW-0472">Membrane</keyword>
<protein>
    <submittedName>
        <fullName evidence="2">Uncharacterized protein</fullName>
    </submittedName>
</protein>
<feature type="transmembrane region" description="Helical" evidence="1">
    <location>
        <begin position="40"/>
        <end position="65"/>
    </location>
</feature>
<evidence type="ECO:0000256" key="1">
    <source>
        <dbReference type="SAM" id="Phobius"/>
    </source>
</evidence>
<dbReference type="PATRIC" id="fig|1396.535.peg.4431"/>
<name>A0A164P781_BACCE</name>
<accession>A0A164P781</accession>
<comment type="caution">
    <text evidence="2">The sequence shown here is derived from an EMBL/GenBank/DDBJ whole genome shotgun (WGS) entry which is preliminary data.</text>
</comment>
<proteinExistence type="predicted"/>
<dbReference type="AlphaFoldDB" id="A0A164P781"/>
<evidence type="ECO:0000313" key="2">
    <source>
        <dbReference type="EMBL" id="KZD66354.1"/>
    </source>
</evidence>
<keyword evidence="1" id="KW-0812">Transmembrane</keyword>
<gene>
    <name evidence="2" type="ORF">B4088_2470</name>
</gene>
<evidence type="ECO:0000313" key="3">
    <source>
        <dbReference type="Proteomes" id="UP000076482"/>
    </source>
</evidence>
<sequence>MKMFFIVFFTAMFLFAICALIGSLFLYFSKPDDPKHMEVARVYAVRGAVLMFFSIAGWALSYLHFSGMLSKYIN</sequence>
<dbReference type="EMBL" id="LJKE01000043">
    <property type="protein sequence ID" value="KZD66354.1"/>
    <property type="molecule type" value="Genomic_DNA"/>
</dbReference>
<feature type="transmembrane region" description="Helical" evidence="1">
    <location>
        <begin position="6"/>
        <end position="28"/>
    </location>
</feature>
<dbReference type="Proteomes" id="UP000076482">
    <property type="component" value="Unassembled WGS sequence"/>
</dbReference>
<keyword evidence="1" id="KW-1133">Transmembrane helix</keyword>
<dbReference type="RefSeq" id="WP_063260966.1">
    <property type="nucleotide sequence ID" value="NZ_LJKE01000043.1"/>
</dbReference>
<organism evidence="2 3">
    <name type="scientific">Bacillus cereus</name>
    <dbReference type="NCBI Taxonomy" id="1396"/>
    <lineage>
        <taxon>Bacteria</taxon>
        <taxon>Bacillati</taxon>
        <taxon>Bacillota</taxon>
        <taxon>Bacilli</taxon>
        <taxon>Bacillales</taxon>
        <taxon>Bacillaceae</taxon>
        <taxon>Bacillus</taxon>
        <taxon>Bacillus cereus group</taxon>
    </lineage>
</organism>